<name>A0AAD5QGK6_PARTN</name>
<gene>
    <name evidence="1" type="ORF">KIN20_006337</name>
</gene>
<dbReference type="AlphaFoldDB" id="A0AAD5QGK6"/>
<protein>
    <submittedName>
        <fullName evidence="1">Uncharacterized protein</fullName>
    </submittedName>
</protein>
<proteinExistence type="predicted"/>
<dbReference type="Proteomes" id="UP001196413">
    <property type="component" value="Unassembled WGS sequence"/>
</dbReference>
<comment type="caution">
    <text evidence="1">The sequence shown here is derived from an EMBL/GenBank/DDBJ whole genome shotgun (WGS) entry which is preliminary data.</text>
</comment>
<organism evidence="1 2">
    <name type="scientific">Parelaphostrongylus tenuis</name>
    <name type="common">Meningeal worm</name>
    <dbReference type="NCBI Taxonomy" id="148309"/>
    <lineage>
        <taxon>Eukaryota</taxon>
        <taxon>Metazoa</taxon>
        <taxon>Ecdysozoa</taxon>
        <taxon>Nematoda</taxon>
        <taxon>Chromadorea</taxon>
        <taxon>Rhabditida</taxon>
        <taxon>Rhabditina</taxon>
        <taxon>Rhabditomorpha</taxon>
        <taxon>Strongyloidea</taxon>
        <taxon>Metastrongylidae</taxon>
        <taxon>Parelaphostrongylus</taxon>
    </lineage>
</organism>
<evidence type="ECO:0000313" key="2">
    <source>
        <dbReference type="Proteomes" id="UP001196413"/>
    </source>
</evidence>
<accession>A0AAD5QGK6</accession>
<sequence length="218" mass="24574">MNAKETISISPGMIPEEEAGKTMRTTEGPEHFLHDEELDEILHSAWQLFGMYKRQTSSEYAERNIIGCQTSVEEPPINVEHIVPTGFREQDTCTRSQRAFPCVNPALNHLELPLSTLFSLFTGVNRSDPETLTKFLSQPSEELSTIGSSSIRYLQNCRFSVDLCGLLIRSIRAFLAQSDRELASGTDFRTGFILNFARIICFTHRVKYANGVPLETSH</sequence>
<dbReference type="EMBL" id="JAHQIW010000883">
    <property type="protein sequence ID" value="KAJ1350532.1"/>
    <property type="molecule type" value="Genomic_DNA"/>
</dbReference>
<evidence type="ECO:0000313" key="1">
    <source>
        <dbReference type="EMBL" id="KAJ1350532.1"/>
    </source>
</evidence>
<keyword evidence="2" id="KW-1185">Reference proteome</keyword>
<reference evidence="1" key="1">
    <citation type="submission" date="2021-06" db="EMBL/GenBank/DDBJ databases">
        <title>Parelaphostrongylus tenuis whole genome reference sequence.</title>
        <authorList>
            <person name="Garwood T.J."/>
            <person name="Larsen P.A."/>
            <person name="Fountain-Jones N.M."/>
            <person name="Garbe J.R."/>
            <person name="Macchietto M.G."/>
            <person name="Kania S.A."/>
            <person name="Gerhold R.W."/>
            <person name="Richards J.E."/>
            <person name="Wolf T.M."/>
        </authorList>
    </citation>
    <scope>NUCLEOTIDE SEQUENCE</scope>
    <source>
        <strain evidence="1">MNPRO001-30</strain>
        <tissue evidence="1">Meninges</tissue>
    </source>
</reference>